<gene>
    <name evidence="1" type="ORF">MNBD_GAMMA01-74</name>
</gene>
<name>A0A3B0VN53_9ZZZZ</name>
<protein>
    <submittedName>
        <fullName evidence="1">Uncharacterized protein</fullName>
    </submittedName>
</protein>
<proteinExistence type="predicted"/>
<evidence type="ECO:0000313" key="1">
    <source>
        <dbReference type="EMBL" id="VAW41703.1"/>
    </source>
</evidence>
<feature type="non-terminal residue" evidence="1">
    <location>
        <position position="27"/>
    </location>
</feature>
<accession>A0A3B0VN53</accession>
<reference evidence="1" key="1">
    <citation type="submission" date="2018-06" db="EMBL/GenBank/DDBJ databases">
        <authorList>
            <person name="Zhirakovskaya E."/>
        </authorList>
    </citation>
    <scope>NUCLEOTIDE SEQUENCE</scope>
</reference>
<sequence length="27" mass="2894">MPLITPLASDANDEIAELATFFNETLG</sequence>
<organism evidence="1">
    <name type="scientific">hydrothermal vent metagenome</name>
    <dbReference type="NCBI Taxonomy" id="652676"/>
    <lineage>
        <taxon>unclassified sequences</taxon>
        <taxon>metagenomes</taxon>
        <taxon>ecological metagenomes</taxon>
    </lineage>
</organism>
<dbReference type="AlphaFoldDB" id="A0A3B0VN53"/>
<dbReference type="EMBL" id="UOEW01000321">
    <property type="protein sequence ID" value="VAW41703.1"/>
    <property type="molecule type" value="Genomic_DNA"/>
</dbReference>